<dbReference type="OrthoDB" id="5853561at2"/>
<organism evidence="3 4">
    <name type="scientific">Pseudohongiella spirulinae</name>
    <dbReference type="NCBI Taxonomy" id="1249552"/>
    <lineage>
        <taxon>Bacteria</taxon>
        <taxon>Pseudomonadati</taxon>
        <taxon>Pseudomonadota</taxon>
        <taxon>Gammaproteobacteria</taxon>
        <taxon>Pseudomonadales</taxon>
        <taxon>Pseudohongiellaceae</taxon>
        <taxon>Pseudohongiella</taxon>
    </lineage>
</organism>
<feature type="domain" description="AB hydrolase-1" evidence="2">
    <location>
        <begin position="50"/>
        <end position="310"/>
    </location>
</feature>
<evidence type="ECO:0000259" key="2">
    <source>
        <dbReference type="Pfam" id="PF00561"/>
    </source>
</evidence>
<evidence type="ECO:0000256" key="1">
    <source>
        <dbReference type="ARBA" id="ARBA00022801"/>
    </source>
</evidence>
<sequence length="330" mass="36664">MTADEILPGVYRTPDHHFDNLPDYPFQPNYLTLGQLRMHYVDEGPRTGQVVLLLHGEPSWSYLYRHMIPILAGAGYRVIAPDLIGFGRSDKPAMKSAHSHSGHVAHIREFIENLDLNDITLFIQDWGGLIGLRVVAEIPDRFSGVVAANTGLPAASGLRGVIGYPLFRLSLWWQGKVSWEDLQAEPGFLRWAAYSRSVDDMPVGQIVAVDIAEDNPDRASIMHAYNAPFPDARYKAGPAIMPSLVPSELRLNARAWQELGQWHKPFLTAFSDGDPITAGGDLAFHQRIPGAAGQQHVTIRGAGHFLQETHGEELAQVMLQFMSQYRNKGQ</sequence>
<dbReference type="STRING" id="1249552.PS2015_2822"/>
<dbReference type="PRINTS" id="PR00412">
    <property type="entry name" value="EPOXHYDRLASE"/>
</dbReference>
<dbReference type="PANTHER" id="PTHR42977">
    <property type="entry name" value="HYDROLASE-RELATED"/>
    <property type="match status" value="1"/>
</dbReference>
<dbReference type="InterPro" id="IPR000639">
    <property type="entry name" value="Epox_hydrolase-like"/>
</dbReference>
<keyword evidence="1" id="KW-0378">Hydrolase</keyword>
<dbReference type="EMBL" id="CP013189">
    <property type="protein sequence ID" value="ALO47453.1"/>
    <property type="molecule type" value="Genomic_DNA"/>
</dbReference>
<dbReference type="PRINTS" id="PR00111">
    <property type="entry name" value="ABHYDROLASE"/>
</dbReference>
<dbReference type="KEGG" id="pspi:PS2015_2822"/>
<dbReference type="PATRIC" id="fig|1249552.3.peg.2848"/>
<dbReference type="Pfam" id="PF00561">
    <property type="entry name" value="Abhydrolase_1"/>
    <property type="match status" value="1"/>
</dbReference>
<dbReference type="GO" id="GO:0004301">
    <property type="term" value="F:epoxide hydrolase activity"/>
    <property type="evidence" value="ECO:0007669"/>
    <property type="project" value="TreeGrafter"/>
</dbReference>
<dbReference type="SUPFAM" id="SSF53474">
    <property type="entry name" value="alpha/beta-Hydrolases"/>
    <property type="match status" value="1"/>
</dbReference>
<accession>A0A0S2KGL6</accession>
<dbReference type="NCBIfam" id="NF002043">
    <property type="entry name" value="PRK00870.1"/>
    <property type="match status" value="1"/>
</dbReference>
<dbReference type="RefSeq" id="WP_082628250.1">
    <property type="nucleotide sequence ID" value="NZ_CP013189.1"/>
</dbReference>
<evidence type="ECO:0000313" key="3">
    <source>
        <dbReference type="EMBL" id="ALO47453.1"/>
    </source>
</evidence>
<proteinExistence type="predicted"/>
<evidence type="ECO:0000313" key="4">
    <source>
        <dbReference type="Proteomes" id="UP000065641"/>
    </source>
</evidence>
<dbReference type="Gene3D" id="3.40.50.1820">
    <property type="entry name" value="alpha/beta hydrolase"/>
    <property type="match status" value="1"/>
</dbReference>
<dbReference type="InterPro" id="IPR000073">
    <property type="entry name" value="AB_hydrolase_1"/>
</dbReference>
<protein>
    <submittedName>
        <fullName evidence="3">Haloalkane dehalogenase</fullName>
    </submittedName>
</protein>
<dbReference type="InterPro" id="IPR029058">
    <property type="entry name" value="AB_hydrolase_fold"/>
</dbReference>
<gene>
    <name evidence="3" type="ORF">PS2015_2822</name>
</gene>
<dbReference type="AlphaFoldDB" id="A0A0S2KGL6"/>
<dbReference type="InterPro" id="IPR051340">
    <property type="entry name" value="Haloalkane_dehalogenase"/>
</dbReference>
<dbReference type="PANTHER" id="PTHR42977:SF3">
    <property type="entry name" value="AB HYDROLASE-1 DOMAIN-CONTAINING PROTEIN"/>
    <property type="match status" value="1"/>
</dbReference>
<name>A0A0S2KGL6_9GAMM</name>
<reference evidence="3 4" key="1">
    <citation type="submission" date="2015-11" db="EMBL/GenBank/DDBJ databases">
        <authorList>
            <person name="Zhang Y."/>
            <person name="Guo Z."/>
        </authorList>
    </citation>
    <scope>NUCLEOTIDE SEQUENCE [LARGE SCALE GENOMIC DNA]</scope>
    <source>
        <strain evidence="3 4">KCTC 32221</strain>
    </source>
</reference>
<dbReference type="Proteomes" id="UP000065641">
    <property type="component" value="Chromosome"/>
</dbReference>
<keyword evidence="4" id="KW-1185">Reference proteome</keyword>